<feature type="signal peptide" evidence="6">
    <location>
        <begin position="1"/>
        <end position="30"/>
    </location>
</feature>
<evidence type="ECO:0000256" key="3">
    <source>
        <dbReference type="ARBA" id="ARBA00023136"/>
    </source>
</evidence>
<dbReference type="GeneID" id="111819400"/>
<name>A0A2Y9QQG6_TRIMA</name>
<feature type="domain" description="Ig-like" evidence="7">
    <location>
        <begin position="155"/>
        <end position="244"/>
    </location>
</feature>
<keyword evidence="5" id="KW-1133">Transmembrane helix</keyword>
<keyword evidence="2 6" id="KW-0732">Signal</keyword>
<dbReference type="InterPro" id="IPR013783">
    <property type="entry name" value="Ig-like_fold"/>
</dbReference>
<reference evidence="9" key="1">
    <citation type="submission" date="2025-08" db="UniProtKB">
        <authorList>
            <consortium name="RefSeq"/>
        </authorList>
    </citation>
    <scope>IDENTIFICATION</scope>
</reference>
<dbReference type="PANTHER" id="PTHR12080:SF110">
    <property type="entry name" value="IG-LIKE DOMAIN-CONTAINING PROTEIN"/>
    <property type="match status" value="1"/>
</dbReference>
<gene>
    <name evidence="9" type="primary">LOC111819400</name>
</gene>
<dbReference type="InterPro" id="IPR007110">
    <property type="entry name" value="Ig-like_dom"/>
</dbReference>
<evidence type="ECO:0000256" key="5">
    <source>
        <dbReference type="SAM" id="Phobius"/>
    </source>
</evidence>
<evidence type="ECO:0000313" key="8">
    <source>
        <dbReference type="Proteomes" id="UP000248480"/>
    </source>
</evidence>
<dbReference type="GO" id="GO:0016020">
    <property type="term" value="C:membrane"/>
    <property type="evidence" value="ECO:0007669"/>
    <property type="project" value="UniProtKB-SubCell"/>
</dbReference>
<feature type="transmembrane region" description="Helical" evidence="5">
    <location>
        <begin position="265"/>
        <end position="286"/>
    </location>
</feature>
<sequence>MGSCSEDPHLCWASWLLGFFILLGVWSTGAKGSGTKDSEAFVSLKEIQGSSVLFHVIMEPGVDPGAEVKEITWSFGDFSAYRDMLCVSSGTDSPTWVSLQDKYKQRVHVPNMTTLMIENLTLGDSGEYQARITLPEGRGSIQKFHLMVYETIPLPQVLTKYLSTTHGWCNVTLECNVSARATENLNIIWESKGLLKDLEQRETPRPDTDPWTLAVSLPLSQPQSKLNASITCVVSNPKDQKNATLDLGEVCVHVGEKENDKNNSLGIILGAFVAVLVTLGAGLFLWKTRAKKKKMEPGRGPRLQEDCRDNDGDLYYTMGIRGQHMEEKETFATVYSEVQKPGQAINI</sequence>
<keyword evidence="5" id="KW-0812">Transmembrane</keyword>
<proteinExistence type="predicted"/>
<evidence type="ECO:0000256" key="6">
    <source>
        <dbReference type="SAM" id="SignalP"/>
    </source>
</evidence>
<keyword evidence="3 5" id="KW-0472">Membrane</keyword>
<dbReference type="InterPro" id="IPR036179">
    <property type="entry name" value="Ig-like_dom_sf"/>
</dbReference>
<dbReference type="Gene3D" id="2.60.40.10">
    <property type="entry name" value="Immunoglobulins"/>
    <property type="match status" value="2"/>
</dbReference>
<protein>
    <submittedName>
        <fullName evidence="9">SLAM family member 9-like isoform X2</fullName>
    </submittedName>
</protein>
<dbReference type="Proteomes" id="UP000248480">
    <property type="component" value="Unplaced"/>
</dbReference>
<comment type="subcellular location">
    <subcellularLocation>
        <location evidence="1">Membrane</location>
    </subcellularLocation>
</comment>
<organism evidence="8 9">
    <name type="scientific">Trichechus manatus latirostris</name>
    <name type="common">Florida manatee</name>
    <dbReference type="NCBI Taxonomy" id="127582"/>
    <lineage>
        <taxon>Eukaryota</taxon>
        <taxon>Metazoa</taxon>
        <taxon>Chordata</taxon>
        <taxon>Craniata</taxon>
        <taxon>Vertebrata</taxon>
        <taxon>Euteleostomi</taxon>
        <taxon>Mammalia</taxon>
        <taxon>Eutheria</taxon>
        <taxon>Afrotheria</taxon>
        <taxon>Sirenia</taxon>
        <taxon>Trichechidae</taxon>
        <taxon>Trichechus</taxon>
    </lineage>
</organism>
<feature type="chain" id="PRO_5016094488" evidence="6">
    <location>
        <begin position="31"/>
        <end position="347"/>
    </location>
</feature>
<dbReference type="PANTHER" id="PTHR12080">
    <property type="entry name" value="SIGNALING LYMPHOCYTIC ACTIVATION MOLECULE"/>
    <property type="match status" value="1"/>
</dbReference>
<keyword evidence="4" id="KW-0325">Glycoprotein</keyword>
<evidence type="ECO:0000256" key="1">
    <source>
        <dbReference type="ARBA" id="ARBA00004370"/>
    </source>
</evidence>
<dbReference type="AlphaFoldDB" id="A0A2Y9QQG6"/>
<evidence type="ECO:0000256" key="2">
    <source>
        <dbReference type="ARBA" id="ARBA00022729"/>
    </source>
</evidence>
<dbReference type="RefSeq" id="XP_023581619.1">
    <property type="nucleotide sequence ID" value="XM_023725851.1"/>
</dbReference>
<dbReference type="SUPFAM" id="SSF48726">
    <property type="entry name" value="Immunoglobulin"/>
    <property type="match status" value="2"/>
</dbReference>
<evidence type="ECO:0000259" key="7">
    <source>
        <dbReference type="PROSITE" id="PS50835"/>
    </source>
</evidence>
<dbReference type="PROSITE" id="PS50835">
    <property type="entry name" value="IG_LIKE"/>
    <property type="match status" value="1"/>
</dbReference>
<dbReference type="InterPro" id="IPR015631">
    <property type="entry name" value="CD2/SLAM_rcpt"/>
</dbReference>
<evidence type="ECO:0000256" key="4">
    <source>
        <dbReference type="ARBA" id="ARBA00023180"/>
    </source>
</evidence>
<evidence type="ECO:0000313" key="9">
    <source>
        <dbReference type="RefSeq" id="XP_023581619.1"/>
    </source>
</evidence>
<accession>A0A2Y9QQG6</accession>
<keyword evidence="8" id="KW-1185">Reference proteome</keyword>